<comment type="caution">
    <text evidence="8">The sequence shown here is derived from an EMBL/GenBank/DDBJ whole genome shotgun (WGS) entry which is preliminary data.</text>
</comment>
<gene>
    <name evidence="8" type="ORF">ACH5RR_002217</name>
</gene>
<feature type="domain" description="Cyclin C-terminal" evidence="7">
    <location>
        <begin position="217"/>
        <end position="334"/>
    </location>
</feature>
<dbReference type="CDD" id="cd20544">
    <property type="entry name" value="CYCLIN_AtCycD-like_rpt2"/>
    <property type="match status" value="1"/>
</dbReference>
<organism evidence="8 9">
    <name type="scientific">Cinchona calisaya</name>
    <dbReference type="NCBI Taxonomy" id="153742"/>
    <lineage>
        <taxon>Eukaryota</taxon>
        <taxon>Viridiplantae</taxon>
        <taxon>Streptophyta</taxon>
        <taxon>Embryophyta</taxon>
        <taxon>Tracheophyta</taxon>
        <taxon>Spermatophyta</taxon>
        <taxon>Magnoliopsida</taxon>
        <taxon>eudicotyledons</taxon>
        <taxon>Gunneridae</taxon>
        <taxon>Pentapetalae</taxon>
        <taxon>asterids</taxon>
        <taxon>lamiids</taxon>
        <taxon>Gentianales</taxon>
        <taxon>Rubiaceae</taxon>
        <taxon>Cinchonoideae</taxon>
        <taxon>Cinchoneae</taxon>
        <taxon>Cinchona</taxon>
    </lineage>
</organism>
<dbReference type="SMART" id="SM00385">
    <property type="entry name" value="CYCLIN"/>
    <property type="match status" value="1"/>
</dbReference>
<keyword evidence="3 5" id="KW-0195">Cyclin</keyword>
<dbReference type="Proteomes" id="UP001630127">
    <property type="component" value="Unassembled WGS sequence"/>
</dbReference>
<evidence type="ECO:0000313" key="9">
    <source>
        <dbReference type="Proteomes" id="UP001630127"/>
    </source>
</evidence>
<evidence type="ECO:0000313" key="8">
    <source>
        <dbReference type="EMBL" id="KAL3538851.1"/>
    </source>
</evidence>
<accession>A0ABD3B6A2</accession>
<dbReference type="EMBL" id="JBJUIK010000001">
    <property type="protein sequence ID" value="KAL3538851.1"/>
    <property type="molecule type" value="Genomic_DNA"/>
</dbReference>
<evidence type="ECO:0000256" key="4">
    <source>
        <dbReference type="ARBA" id="ARBA00023306"/>
    </source>
</evidence>
<dbReference type="Pfam" id="PF00134">
    <property type="entry name" value="Cyclin_N"/>
    <property type="match status" value="1"/>
</dbReference>
<dbReference type="PROSITE" id="PS00292">
    <property type="entry name" value="CYCLINS"/>
    <property type="match status" value="1"/>
</dbReference>
<dbReference type="GO" id="GO:0048316">
    <property type="term" value="P:seed development"/>
    <property type="evidence" value="ECO:0007669"/>
    <property type="project" value="UniProtKB-ARBA"/>
</dbReference>
<evidence type="ECO:0008006" key="10">
    <source>
        <dbReference type="Google" id="ProtNLM"/>
    </source>
</evidence>
<proteinExistence type="inferred from homology"/>
<dbReference type="InterPro" id="IPR004367">
    <property type="entry name" value="Cyclin_C-dom"/>
</dbReference>
<evidence type="ECO:0000256" key="5">
    <source>
        <dbReference type="RuleBase" id="RU000383"/>
    </source>
</evidence>
<sequence>MALDQNVKHQQTQYSEQQSFSLDDVLYCKEERWGDVEEEEEDFLDVCESNNGKINSPVHLSPPPPPQLLLEQDLFWEDEELLSLFSKEKETHVPNNIEIDPFLLFSAAARRDAVEWILKVNAYYGFSTLTAILAINYLDRFLSSLHYDQKKKDEDKPWMIQLASLTCLSLAAKVEEIQVPLLLDLQVVDSKYMFEAKTIQKMELFILHTLKWRMNPVTPLSFLDHIIRRLGLRNNLHWEFLRSCESLLLSVMPDSRFTSYLPSVLATATMLQVIHQVDPCNAIDYQNQLLDVLKISKNNVNDCYELIGEILSNTSFCGQTSSHKRKYGALSSPSGEIDGFFSSDSSNDSWVTKGSSDEPVMFKKSRAQEQQMRLSSLSGRVFVDFVGSPR</sequence>
<dbReference type="SMART" id="SM01332">
    <property type="entry name" value="Cyclin_C"/>
    <property type="match status" value="1"/>
</dbReference>
<keyword evidence="2" id="KW-0132">Cell division</keyword>
<reference evidence="8 9" key="1">
    <citation type="submission" date="2024-11" db="EMBL/GenBank/DDBJ databases">
        <title>A near-complete genome assembly of Cinchona calisaya.</title>
        <authorList>
            <person name="Lian D.C."/>
            <person name="Zhao X.W."/>
            <person name="Wei L."/>
        </authorList>
    </citation>
    <scope>NUCLEOTIDE SEQUENCE [LARGE SCALE GENOMIC DNA]</scope>
    <source>
        <tissue evidence="8">Nenye</tissue>
    </source>
</reference>
<feature type="domain" description="Cyclin-like" evidence="6">
    <location>
        <begin position="115"/>
        <end position="208"/>
    </location>
</feature>
<evidence type="ECO:0000256" key="2">
    <source>
        <dbReference type="ARBA" id="ARBA00022618"/>
    </source>
</evidence>
<dbReference type="FunFam" id="1.10.472.10:FF:000060">
    <property type="entry name" value="D6-type cyclin"/>
    <property type="match status" value="1"/>
</dbReference>
<dbReference type="InterPro" id="IPR048258">
    <property type="entry name" value="Cyclins_cyclin-box"/>
</dbReference>
<dbReference type="Gene3D" id="1.10.472.10">
    <property type="entry name" value="Cyclin-like"/>
    <property type="match status" value="2"/>
</dbReference>
<dbReference type="GO" id="GO:0051301">
    <property type="term" value="P:cell division"/>
    <property type="evidence" value="ECO:0007669"/>
    <property type="project" value="UniProtKB-KW"/>
</dbReference>
<dbReference type="InterPro" id="IPR039361">
    <property type="entry name" value="Cyclin"/>
</dbReference>
<dbReference type="CDD" id="cd20543">
    <property type="entry name" value="CYCLIN_AtCycD-like_rpt1"/>
    <property type="match status" value="1"/>
</dbReference>
<evidence type="ECO:0000259" key="6">
    <source>
        <dbReference type="SMART" id="SM00385"/>
    </source>
</evidence>
<dbReference type="InterPro" id="IPR006671">
    <property type="entry name" value="Cyclin_N"/>
</dbReference>
<dbReference type="InterPro" id="IPR013763">
    <property type="entry name" value="Cyclin-like_dom"/>
</dbReference>
<dbReference type="GO" id="GO:0010444">
    <property type="term" value="P:guard mother cell differentiation"/>
    <property type="evidence" value="ECO:0007669"/>
    <property type="project" value="UniProtKB-ARBA"/>
</dbReference>
<dbReference type="InterPro" id="IPR036915">
    <property type="entry name" value="Cyclin-like_sf"/>
</dbReference>
<dbReference type="AlphaFoldDB" id="A0ABD3B6A2"/>
<dbReference type="SUPFAM" id="SSF47954">
    <property type="entry name" value="Cyclin-like"/>
    <property type="match status" value="2"/>
</dbReference>
<dbReference type="Pfam" id="PF02984">
    <property type="entry name" value="Cyclin_C"/>
    <property type="match status" value="1"/>
</dbReference>
<keyword evidence="4" id="KW-0131">Cell cycle</keyword>
<dbReference type="PANTHER" id="PTHR10177">
    <property type="entry name" value="CYCLINS"/>
    <property type="match status" value="1"/>
</dbReference>
<evidence type="ECO:0000256" key="1">
    <source>
        <dbReference type="ARBA" id="ARBA00009065"/>
    </source>
</evidence>
<dbReference type="FunFam" id="1.10.472.10:FF:000070">
    <property type="entry name" value="CYCLIN D32"/>
    <property type="match status" value="1"/>
</dbReference>
<protein>
    <recommendedName>
        <fullName evidence="10">B-like cyclin</fullName>
    </recommendedName>
</protein>
<evidence type="ECO:0000259" key="7">
    <source>
        <dbReference type="SMART" id="SM01332"/>
    </source>
</evidence>
<keyword evidence="9" id="KW-1185">Reference proteome</keyword>
<evidence type="ECO:0000256" key="3">
    <source>
        <dbReference type="ARBA" id="ARBA00023127"/>
    </source>
</evidence>
<comment type="similarity">
    <text evidence="1">Belongs to the cyclin family. Cyclin D subfamily.</text>
</comment>
<name>A0ABD3B6A2_9GENT</name>